<dbReference type="Gramene" id="TraesNOR6A03G03265060.1">
    <property type="protein sequence ID" value="TraesNOR6A03G03265060.1"/>
    <property type="gene ID" value="TraesNOR6A03G03265060"/>
</dbReference>
<dbReference type="Gramene" id="TraesCS6A03G0001500.1">
    <property type="protein sequence ID" value="TraesCS6A03G0001500.1.CDS"/>
    <property type="gene ID" value="TraesCS6A03G0001500"/>
</dbReference>
<protein>
    <submittedName>
        <fullName evidence="1">Uncharacterized protein</fullName>
    </submittedName>
</protein>
<gene>
    <name evidence="1" type="primary">LOC123129881</name>
</gene>
<dbReference type="STRING" id="4565.A0A3B6NJE0"/>
<proteinExistence type="predicted"/>
<dbReference type="Pfam" id="PF07224">
    <property type="entry name" value="Chlorophyllase"/>
    <property type="match status" value="1"/>
</dbReference>
<sequence>MAASAEIVKKSSAEVLEVVTSVFQPGNLAVEEIQVHGKKVPTPPIPVLIVAPKDAGTYPVAMFLHGFFLHNHYYKQLLHHIASHGFIMVAPQFNNCIIPVGDANDIAAAAKVADWLPDGLPSMLPEGVQPELSKLALAGHSRGGHTAFSLALGHAKTHLTFSALVGLDPVAGKGKSSQLKPKILTYEPSSFDIDMPVLVIGTRLGEEKKNIFFPPCAPNDVNHAEFYRECRPPCSYIVTKDYGHLDMLDNNASKLMTCVCKDGGGCKDKMRRCVSGIMVAFLNATIGEKHGDLEAILRDPTVAPATLDPVEHRLA</sequence>
<dbReference type="PANTHER" id="PTHR33428">
    <property type="entry name" value="CHLOROPHYLLASE-2, CHLOROPLASTIC"/>
    <property type="match status" value="1"/>
</dbReference>
<dbReference type="Gramene" id="TraesCS6A02G002900.1">
    <property type="protein sequence ID" value="TraesCS6A02G002900.1"/>
    <property type="gene ID" value="TraesCS6A02G002900"/>
</dbReference>
<dbReference type="Gramene" id="TraesJAG6A03G03232120.1">
    <property type="protein sequence ID" value="TraesJAG6A03G03232120.1"/>
    <property type="gene ID" value="TraesJAG6A03G03232120"/>
</dbReference>
<dbReference type="SMR" id="A0A3B6NJE0"/>
<evidence type="ECO:0000313" key="1">
    <source>
        <dbReference type="EnsemblPlants" id="TraesCS6A02G002900.1"/>
    </source>
</evidence>
<dbReference type="InterPro" id="IPR017395">
    <property type="entry name" value="Chlorophyllase-like"/>
</dbReference>
<dbReference type="UniPathway" id="UPA00674"/>
<dbReference type="GO" id="GO:0047746">
    <property type="term" value="F:chlorophyllase activity"/>
    <property type="evidence" value="ECO:0000318"/>
    <property type="project" value="GO_Central"/>
</dbReference>
<reference evidence="1" key="2">
    <citation type="submission" date="2018-10" db="UniProtKB">
        <authorList>
            <consortium name="EnsemblPlants"/>
        </authorList>
    </citation>
    <scope>IDENTIFICATION</scope>
</reference>
<name>A0A3B6NJE0_WHEAT</name>
<organism evidence="1">
    <name type="scientific">Triticum aestivum</name>
    <name type="common">Wheat</name>
    <dbReference type="NCBI Taxonomy" id="4565"/>
    <lineage>
        <taxon>Eukaryota</taxon>
        <taxon>Viridiplantae</taxon>
        <taxon>Streptophyta</taxon>
        <taxon>Embryophyta</taxon>
        <taxon>Tracheophyta</taxon>
        <taxon>Spermatophyta</taxon>
        <taxon>Magnoliopsida</taxon>
        <taxon>Liliopsida</taxon>
        <taxon>Poales</taxon>
        <taxon>Poaceae</taxon>
        <taxon>BOP clade</taxon>
        <taxon>Pooideae</taxon>
        <taxon>Triticodae</taxon>
        <taxon>Triticeae</taxon>
        <taxon>Triticinae</taxon>
        <taxon>Triticum</taxon>
    </lineage>
</organism>
<dbReference type="AlphaFoldDB" id="A0A3B6NJE0"/>
<dbReference type="EnsemblPlants" id="TraesCS6A02G002900.1">
    <property type="protein sequence ID" value="TraesCS6A02G002900.1"/>
    <property type="gene ID" value="TraesCS6A02G002900"/>
</dbReference>
<dbReference type="Gramene" id="TraesROB_scaffold_003263_01G000300.1">
    <property type="protein sequence ID" value="TraesROB_scaffold_003263_01G000300.1"/>
    <property type="gene ID" value="TraesROB_scaffold_003263_01G000300"/>
</dbReference>
<dbReference type="PANTHER" id="PTHR33428:SF10">
    <property type="entry name" value="CHLOROPHYLLASE-1"/>
    <property type="match status" value="1"/>
</dbReference>
<dbReference type="InterPro" id="IPR029058">
    <property type="entry name" value="AB_hydrolase_fold"/>
</dbReference>
<dbReference type="OrthoDB" id="2093222at2759"/>
<dbReference type="ESTHER" id="wheat-a0a1d6adr6">
    <property type="family name" value="Chlorophyllase_Plant"/>
</dbReference>
<accession>A0A3B6NJE0</accession>
<dbReference type="Proteomes" id="UP000019116">
    <property type="component" value="Chromosome 6A"/>
</dbReference>
<evidence type="ECO:0000313" key="2">
    <source>
        <dbReference type="Proteomes" id="UP000019116"/>
    </source>
</evidence>
<dbReference type="Gene3D" id="3.40.50.1820">
    <property type="entry name" value="alpha/beta hydrolase"/>
    <property type="match status" value="1"/>
</dbReference>
<dbReference type="OMA" id="KECQIAP"/>
<dbReference type="PaxDb" id="4565-Traes_6AS_72E47604B.1"/>
<dbReference type="Gramene" id="TraesCAD_scaffold_010971_01G000100.1">
    <property type="protein sequence ID" value="TraesCAD_scaffold_010971_01G000100.1"/>
    <property type="gene ID" value="TraesCAD_scaffold_010971_01G000100"/>
</dbReference>
<reference evidence="1" key="1">
    <citation type="submission" date="2018-08" db="EMBL/GenBank/DDBJ databases">
        <authorList>
            <person name="Rossello M."/>
        </authorList>
    </citation>
    <scope>NUCLEOTIDE SEQUENCE [LARGE SCALE GENOMIC DNA]</scope>
    <source>
        <strain evidence="1">cv. Chinese Spring</strain>
    </source>
</reference>
<dbReference type="SUPFAM" id="SSF53474">
    <property type="entry name" value="alpha/beta-Hydrolases"/>
    <property type="match status" value="1"/>
</dbReference>
<dbReference type="GO" id="GO:0015996">
    <property type="term" value="P:chlorophyll catabolic process"/>
    <property type="evidence" value="ECO:0000318"/>
    <property type="project" value="GO_Central"/>
</dbReference>
<keyword evidence="2" id="KW-1185">Reference proteome</keyword>